<protein>
    <submittedName>
        <fullName evidence="2">ROK family protein (Putative glucokinase)</fullName>
    </submittedName>
</protein>
<dbReference type="EMBL" id="FQZL01000007">
    <property type="protein sequence ID" value="SHI80998.1"/>
    <property type="molecule type" value="Genomic_DNA"/>
</dbReference>
<dbReference type="Pfam" id="PF00480">
    <property type="entry name" value="ROK"/>
    <property type="match status" value="1"/>
</dbReference>
<dbReference type="PANTHER" id="PTHR18964">
    <property type="entry name" value="ROK (REPRESSOR, ORF, KINASE) FAMILY"/>
    <property type="match status" value="1"/>
</dbReference>
<keyword evidence="3" id="KW-1185">Reference proteome</keyword>
<accession>A0A1M6E6U3</accession>
<dbReference type="STRING" id="1121476.SAMN02745751_01083"/>
<evidence type="ECO:0000313" key="3">
    <source>
        <dbReference type="Proteomes" id="UP000184052"/>
    </source>
</evidence>
<evidence type="ECO:0000256" key="1">
    <source>
        <dbReference type="ARBA" id="ARBA00006479"/>
    </source>
</evidence>
<keyword evidence="2" id="KW-0808">Transferase</keyword>
<dbReference type="RefSeq" id="WP_073048310.1">
    <property type="nucleotide sequence ID" value="NZ_FQZL01000007.1"/>
</dbReference>
<sequence>MNIALIDIGGTNIKYALSDEEGTFILQGKQPTEAFKGADAVYVNVCGIIDSMSEKAHISGIAISTAGQVDVKTGNIVYATDGIPGYTGFALKDRLKGRFKCPVSVENDVNCSALGNLWKGNMDEDTFIALTIGTGIGGAIVLDGRIFHGASGSAGEIGHMTLIKDGLPCNCGDSGCYERYASAQALEKQIIAALGDMSTKQFFNKVRSGDTKALAVFSQWIDFLTEGLKSLVHILNPPLVMIGGGITAQGALLEDAINDSLRKKIMKSFSKPLKVKLMTMGNDANLYGALYWFLKSECDY</sequence>
<reference evidence="2 3" key="1">
    <citation type="submission" date="2016-11" db="EMBL/GenBank/DDBJ databases">
        <authorList>
            <person name="Jaros S."/>
            <person name="Januszkiewicz K."/>
            <person name="Wedrychowicz H."/>
        </authorList>
    </citation>
    <scope>NUCLEOTIDE SEQUENCE [LARGE SCALE GENOMIC DNA]</scope>
    <source>
        <strain evidence="2 3">DSM 17477</strain>
    </source>
</reference>
<dbReference type="InterPro" id="IPR049874">
    <property type="entry name" value="ROK_cs"/>
</dbReference>
<dbReference type="Gene3D" id="3.30.420.40">
    <property type="match status" value="2"/>
</dbReference>
<dbReference type="Proteomes" id="UP000184052">
    <property type="component" value="Unassembled WGS sequence"/>
</dbReference>
<dbReference type="InterPro" id="IPR000600">
    <property type="entry name" value="ROK"/>
</dbReference>
<dbReference type="OrthoDB" id="9795247at2"/>
<dbReference type="InterPro" id="IPR043129">
    <property type="entry name" value="ATPase_NBD"/>
</dbReference>
<gene>
    <name evidence="2" type="ORF">SAMN02745751_01083</name>
</gene>
<dbReference type="CDD" id="cd24068">
    <property type="entry name" value="ASKHA_NBD_ROK_FnNanK-like"/>
    <property type="match status" value="1"/>
</dbReference>
<evidence type="ECO:0000313" key="2">
    <source>
        <dbReference type="EMBL" id="SHI80998.1"/>
    </source>
</evidence>
<dbReference type="GO" id="GO:0016301">
    <property type="term" value="F:kinase activity"/>
    <property type="evidence" value="ECO:0007669"/>
    <property type="project" value="UniProtKB-KW"/>
</dbReference>
<organism evidence="2 3">
    <name type="scientific">Dethiosulfatibacter aminovorans DSM 17477</name>
    <dbReference type="NCBI Taxonomy" id="1121476"/>
    <lineage>
        <taxon>Bacteria</taxon>
        <taxon>Bacillati</taxon>
        <taxon>Bacillota</taxon>
        <taxon>Tissierellia</taxon>
        <taxon>Dethiosulfatibacter</taxon>
    </lineage>
</organism>
<name>A0A1M6E6U3_9FIRM</name>
<keyword evidence="2" id="KW-0418">Kinase</keyword>
<dbReference type="PROSITE" id="PS01125">
    <property type="entry name" value="ROK"/>
    <property type="match status" value="1"/>
</dbReference>
<proteinExistence type="inferred from homology"/>
<dbReference type="AlphaFoldDB" id="A0A1M6E6U3"/>
<dbReference type="SUPFAM" id="SSF53067">
    <property type="entry name" value="Actin-like ATPase domain"/>
    <property type="match status" value="1"/>
</dbReference>
<dbReference type="PANTHER" id="PTHR18964:SF165">
    <property type="entry name" value="BETA-GLUCOSIDE KINASE"/>
    <property type="match status" value="1"/>
</dbReference>
<comment type="similarity">
    <text evidence="1">Belongs to the ROK (NagC/XylR) family.</text>
</comment>